<dbReference type="GO" id="GO:0042802">
    <property type="term" value="F:identical protein binding"/>
    <property type="evidence" value="ECO:0007669"/>
    <property type="project" value="TreeGrafter"/>
</dbReference>
<proteinExistence type="predicted"/>
<evidence type="ECO:0000256" key="1">
    <source>
        <dbReference type="ARBA" id="ARBA00001933"/>
    </source>
</evidence>
<dbReference type="FunFam" id="3.40.640.10:FF:000004">
    <property type="entry name" value="Acetylornithine aminotransferase"/>
    <property type="match status" value="1"/>
</dbReference>
<evidence type="ECO:0000313" key="5">
    <source>
        <dbReference type="EMBL" id="GAF78506.1"/>
    </source>
</evidence>
<dbReference type="InterPro" id="IPR015422">
    <property type="entry name" value="PyrdxlP-dep_Trfase_small"/>
</dbReference>
<name>X0STQ3_9ZZZZ</name>
<dbReference type="PROSITE" id="PS00600">
    <property type="entry name" value="AA_TRANSFER_CLASS_3"/>
    <property type="match status" value="1"/>
</dbReference>
<evidence type="ECO:0000256" key="4">
    <source>
        <dbReference type="ARBA" id="ARBA00022898"/>
    </source>
</evidence>
<reference evidence="5" key="1">
    <citation type="journal article" date="2014" name="Front. Microbiol.">
        <title>High frequency of phylogenetically diverse reductive dehalogenase-homologous genes in deep subseafloor sedimentary metagenomes.</title>
        <authorList>
            <person name="Kawai M."/>
            <person name="Futagami T."/>
            <person name="Toyoda A."/>
            <person name="Takaki Y."/>
            <person name="Nishi S."/>
            <person name="Hori S."/>
            <person name="Arai W."/>
            <person name="Tsubouchi T."/>
            <person name="Morono Y."/>
            <person name="Uchiyama I."/>
            <person name="Ito T."/>
            <person name="Fujiyama A."/>
            <person name="Inagaki F."/>
            <person name="Takami H."/>
        </authorList>
    </citation>
    <scope>NUCLEOTIDE SEQUENCE</scope>
    <source>
        <strain evidence="5">Expedition CK06-06</strain>
    </source>
</reference>
<organism evidence="5">
    <name type="scientific">marine sediment metagenome</name>
    <dbReference type="NCBI Taxonomy" id="412755"/>
    <lineage>
        <taxon>unclassified sequences</taxon>
        <taxon>metagenomes</taxon>
        <taxon>ecological metagenomes</taxon>
    </lineage>
</organism>
<dbReference type="EMBL" id="BARS01009711">
    <property type="protein sequence ID" value="GAF78506.1"/>
    <property type="molecule type" value="Genomic_DNA"/>
</dbReference>
<evidence type="ECO:0000256" key="2">
    <source>
        <dbReference type="ARBA" id="ARBA00022576"/>
    </source>
</evidence>
<protein>
    <recommendedName>
        <fullName evidence="6">Aminotransferase class III-fold pyridoxal phosphate-dependent enzyme</fullName>
    </recommendedName>
</protein>
<evidence type="ECO:0008006" key="6">
    <source>
        <dbReference type="Google" id="ProtNLM"/>
    </source>
</evidence>
<dbReference type="PANTHER" id="PTHR11986">
    <property type="entry name" value="AMINOTRANSFERASE CLASS III"/>
    <property type="match status" value="1"/>
</dbReference>
<dbReference type="PANTHER" id="PTHR11986:SF79">
    <property type="entry name" value="ACETYLORNITHINE AMINOTRANSFERASE, MITOCHONDRIAL"/>
    <property type="match status" value="1"/>
</dbReference>
<dbReference type="InterPro" id="IPR005814">
    <property type="entry name" value="Aminotrans_3"/>
</dbReference>
<dbReference type="Pfam" id="PF00202">
    <property type="entry name" value="Aminotran_3"/>
    <property type="match status" value="1"/>
</dbReference>
<gene>
    <name evidence="5" type="ORF">S01H1_18198</name>
</gene>
<dbReference type="InterPro" id="IPR050103">
    <property type="entry name" value="Class-III_PLP-dep_AT"/>
</dbReference>
<sequence>ALLREPTVIPYDDLDAAAKAVDGETAAFIVEPIQGEGGVRIPGDGYLAGLREICDANGALLVLDEVQTGIGRTGRMLALEHEGVVPDIVTLGKGLGGGFPVAAFLTTESVAETVNLGDHGTTFGGNLLACAAANAVLGVIEEEQLVERAAALGARLLEHLQAFAATREEAVDDVRGRGLLVGLVLHDAEEASSIPDRALARGVLVNVTAGRVVRFFPALNIHEEDLWPAVDTVLSLLAK</sequence>
<dbReference type="InterPro" id="IPR015421">
    <property type="entry name" value="PyrdxlP-dep_Trfase_major"/>
</dbReference>
<dbReference type="Gene3D" id="3.90.1150.10">
    <property type="entry name" value="Aspartate Aminotransferase, domain 1"/>
    <property type="match status" value="1"/>
</dbReference>
<dbReference type="GO" id="GO:0030170">
    <property type="term" value="F:pyridoxal phosphate binding"/>
    <property type="evidence" value="ECO:0007669"/>
    <property type="project" value="InterPro"/>
</dbReference>
<evidence type="ECO:0000256" key="3">
    <source>
        <dbReference type="ARBA" id="ARBA00022679"/>
    </source>
</evidence>
<keyword evidence="3" id="KW-0808">Transferase</keyword>
<dbReference type="GO" id="GO:0008483">
    <property type="term" value="F:transaminase activity"/>
    <property type="evidence" value="ECO:0007669"/>
    <property type="project" value="UniProtKB-KW"/>
</dbReference>
<dbReference type="AlphaFoldDB" id="X0STQ3"/>
<keyword evidence="4" id="KW-0663">Pyridoxal phosphate</keyword>
<dbReference type="InterPro" id="IPR049704">
    <property type="entry name" value="Aminotrans_3_PPA_site"/>
</dbReference>
<dbReference type="Gene3D" id="3.40.640.10">
    <property type="entry name" value="Type I PLP-dependent aspartate aminotransferase-like (Major domain)"/>
    <property type="match status" value="1"/>
</dbReference>
<keyword evidence="2" id="KW-0032">Aminotransferase</keyword>
<dbReference type="InterPro" id="IPR015424">
    <property type="entry name" value="PyrdxlP-dep_Trfase"/>
</dbReference>
<accession>X0STQ3</accession>
<comment type="cofactor">
    <cofactor evidence="1">
        <name>pyridoxal 5'-phosphate</name>
        <dbReference type="ChEBI" id="CHEBI:597326"/>
    </cofactor>
</comment>
<comment type="caution">
    <text evidence="5">The sequence shown here is derived from an EMBL/GenBank/DDBJ whole genome shotgun (WGS) entry which is preliminary data.</text>
</comment>
<dbReference type="SUPFAM" id="SSF53383">
    <property type="entry name" value="PLP-dependent transferases"/>
    <property type="match status" value="1"/>
</dbReference>
<feature type="non-terminal residue" evidence="5">
    <location>
        <position position="1"/>
    </location>
</feature>